<proteinExistence type="predicted"/>
<name>X1P2P7_9ZZZZ</name>
<sequence length="49" mass="5769">GKRHHKEIYNQLLDAQKQGKNMYDVFNELAGRKKKNVLNRLANKIFKGL</sequence>
<protein>
    <submittedName>
        <fullName evidence="1">Uncharacterized protein</fullName>
    </submittedName>
</protein>
<dbReference type="EMBL" id="BARV01018924">
    <property type="protein sequence ID" value="GAI25184.1"/>
    <property type="molecule type" value="Genomic_DNA"/>
</dbReference>
<reference evidence="1" key="1">
    <citation type="journal article" date="2014" name="Front. Microbiol.">
        <title>High frequency of phylogenetically diverse reductive dehalogenase-homologous genes in deep subseafloor sedimentary metagenomes.</title>
        <authorList>
            <person name="Kawai M."/>
            <person name="Futagami T."/>
            <person name="Toyoda A."/>
            <person name="Takaki Y."/>
            <person name="Nishi S."/>
            <person name="Hori S."/>
            <person name="Arai W."/>
            <person name="Tsubouchi T."/>
            <person name="Morono Y."/>
            <person name="Uchiyama I."/>
            <person name="Ito T."/>
            <person name="Fujiyama A."/>
            <person name="Inagaki F."/>
            <person name="Takami H."/>
        </authorList>
    </citation>
    <scope>NUCLEOTIDE SEQUENCE</scope>
    <source>
        <strain evidence="1">Expedition CK06-06</strain>
    </source>
</reference>
<evidence type="ECO:0000313" key="1">
    <source>
        <dbReference type="EMBL" id="GAI25184.1"/>
    </source>
</evidence>
<comment type="caution">
    <text evidence="1">The sequence shown here is derived from an EMBL/GenBank/DDBJ whole genome shotgun (WGS) entry which is preliminary data.</text>
</comment>
<accession>X1P2P7</accession>
<feature type="non-terminal residue" evidence="1">
    <location>
        <position position="1"/>
    </location>
</feature>
<organism evidence="1">
    <name type="scientific">marine sediment metagenome</name>
    <dbReference type="NCBI Taxonomy" id="412755"/>
    <lineage>
        <taxon>unclassified sequences</taxon>
        <taxon>metagenomes</taxon>
        <taxon>ecological metagenomes</taxon>
    </lineage>
</organism>
<gene>
    <name evidence="1" type="ORF">S06H3_31904</name>
</gene>
<dbReference type="AlphaFoldDB" id="X1P2P7"/>